<geneLocation type="mitochondrion" evidence="1"/>
<reference evidence="1" key="1">
    <citation type="journal article" date="2015" name="Genome Biol. Evol.">
        <title>Organellar Genomes of White Spruce (Picea glauca): Assembly and Annotation.</title>
        <authorList>
            <person name="Jackman S.D."/>
            <person name="Warren R.L."/>
            <person name="Gibb E.A."/>
            <person name="Vandervalk B.P."/>
            <person name="Mohamadi H."/>
            <person name="Chu J."/>
            <person name="Raymond A."/>
            <person name="Pleasance S."/>
            <person name="Coope R."/>
            <person name="Wildung M.R."/>
            <person name="Ritland C.E."/>
            <person name="Bousquet J."/>
            <person name="Jones S.J."/>
            <person name="Bohlmann J."/>
            <person name="Birol I."/>
        </authorList>
    </citation>
    <scope>NUCLEOTIDE SEQUENCE [LARGE SCALE GENOMIC DNA]</scope>
    <source>
        <tissue evidence="1">Flushing bud</tissue>
    </source>
</reference>
<gene>
    <name evidence="1" type="ORF">ABT39_MTgene2888</name>
</gene>
<dbReference type="EMBL" id="LKAM01000002">
    <property type="protein sequence ID" value="KUM49662.1"/>
    <property type="molecule type" value="Genomic_DNA"/>
</dbReference>
<sequence>MEWHMRVPVAMEERIQWPGKGFEASLCHMKVTADSLQMCKTWWSQEDQQKVVAELI</sequence>
<name>A0A101M2D8_PICGL</name>
<comment type="caution">
    <text evidence="1">The sequence shown here is derived from an EMBL/GenBank/DDBJ whole genome shotgun (WGS) entry which is preliminary data.</text>
</comment>
<protein>
    <submittedName>
        <fullName evidence="1">Uncharacterized protein</fullName>
    </submittedName>
</protein>
<dbReference type="AlphaFoldDB" id="A0A101M2D8"/>
<keyword evidence="1" id="KW-0496">Mitochondrion</keyword>
<organism evidence="1">
    <name type="scientific">Picea glauca</name>
    <name type="common">White spruce</name>
    <name type="synonym">Pinus glauca</name>
    <dbReference type="NCBI Taxonomy" id="3330"/>
    <lineage>
        <taxon>Eukaryota</taxon>
        <taxon>Viridiplantae</taxon>
        <taxon>Streptophyta</taxon>
        <taxon>Embryophyta</taxon>
        <taxon>Tracheophyta</taxon>
        <taxon>Spermatophyta</taxon>
        <taxon>Pinopsida</taxon>
        <taxon>Pinidae</taxon>
        <taxon>Conifers I</taxon>
        <taxon>Pinales</taxon>
        <taxon>Pinaceae</taxon>
        <taxon>Picea</taxon>
    </lineage>
</organism>
<accession>A0A101M2D8</accession>
<evidence type="ECO:0000313" key="1">
    <source>
        <dbReference type="EMBL" id="KUM49662.1"/>
    </source>
</evidence>
<proteinExistence type="predicted"/>